<dbReference type="PROSITE" id="PS00551">
    <property type="entry name" value="MOLYBDOPTERIN_PROK_1"/>
    <property type="match status" value="1"/>
</dbReference>
<dbReference type="GO" id="GO:0046872">
    <property type="term" value="F:metal ion binding"/>
    <property type="evidence" value="ECO:0007669"/>
    <property type="project" value="UniProtKB-KW"/>
</dbReference>
<evidence type="ECO:0000256" key="9">
    <source>
        <dbReference type="ARBA" id="ARBA00023014"/>
    </source>
</evidence>
<dbReference type="PANTHER" id="PTHR43105">
    <property type="entry name" value="RESPIRATORY NITRATE REDUCTASE"/>
    <property type="match status" value="1"/>
</dbReference>
<dbReference type="InterPro" id="IPR027467">
    <property type="entry name" value="MopterinOxRdtase_cofactor_BS"/>
</dbReference>
<name>A0A502LD44_9GAMM</name>
<dbReference type="Pfam" id="PF01568">
    <property type="entry name" value="Molydop_binding"/>
    <property type="match status" value="1"/>
</dbReference>
<dbReference type="Gene3D" id="3.40.228.10">
    <property type="entry name" value="Dimethylsulfoxide Reductase, domain 2"/>
    <property type="match status" value="1"/>
</dbReference>
<comment type="cofactor">
    <cofactor evidence="2">
        <name>[4Fe-4S] cluster</name>
        <dbReference type="ChEBI" id="CHEBI:49883"/>
    </cofactor>
</comment>
<dbReference type="Pfam" id="PF00384">
    <property type="entry name" value="Molybdopterin"/>
    <property type="match status" value="1"/>
</dbReference>
<dbReference type="Proteomes" id="UP000315303">
    <property type="component" value="Unassembled WGS sequence"/>
</dbReference>
<evidence type="ECO:0000256" key="1">
    <source>
        <dbReference type="ARBA" id="ARBA00001942"/>
    </source>
</evidence>
<dbReference type="Pfam" id="PF04324">
    <property type="entry name" value="Fer2_BFD"/>
    <property type="match status" value="1"/>
</dbReference>
<dbReference type="Gene3D" id="2.40.40.20">
    <property type="match status" value="1"/>
</dbReference>
<dbReference type="PANTHER" id="PTHR43105:SF9">
    <property type="entry name" value="NADPH-FE(3+) OXIDOREDUCTASE SUBUNIT ALPHA"/>
    <property type="match status" value="1"/>
</dbReference>
<dbReference type="InterPro" id="IPR041957">
    <property type="entry name" value="CT_Nitrate-R-NapA-like"/>
</dbReference>
<dbReference type="InterPro" id="IPR041854">
    <property type="entry name" value="BFD-like_2Fe2S-bd_dom_sf"/>
</dbReference>
<dbReference type="OrthoDB" id="9810782at2"/>
<organism evidence="12 13">
    <name type="scientific">Litorilituus lipolyticus</name>
    <dbReference type="NCBI Taxonomy" id="2491017"/>
    <lineage>
        <taxon>Bacteria</taxon>
        <taxon>Pseudomonadati</taxon>
        <taxon>Pseudomonadota</taxon>
        <taxon>Gammaproteobacteria</taxon>
        <taxon>Alteromonadales</taxon>
        <taxon>Colwelliaceae</taxon>
        <taxon>Litorilituus</taxon>
    </lineage>
</organism>
<dbReference type="InterPro" id="IPR007419">
    <property type="entry name" value="BFD-like_2Fe2S-bd_dom"/>
</dbReference>
<dbReference type="Gene3D" id="3.40.50.740">
    <property type="match status" value="1"/>
</dbReference>
<dbReference type="GO" id="GO:0042128">
    <property type="term" value="P:nitrate assimilation"/>
    <property type="evidence" value="ECO:0007669"/>
    <property type="project" value="UniProtKB-KW"/>
</dbReference>
<dbReference type="SUPFAM" id="SSF50692">
    <property type="entry name" value="ADC-like"/>
    <property type="match status" value="1"/>
</dbReference>
<keyword evidence="10" id="KW-0534">Nitrate assimilation</keyword>
<dbReference type="EMBL" id="SAWY01000005">
    <property type="protein sequence ID" value="TPH18027.1"/>
    <property type="molecule type" value="Genomic_DNA"/>
</dbReference>
<keyword evidence="5" id="KW-0500">Molybdenum</keyword>
<evidence type="ECO:0000256" key="7">
    <source>
        <dbReference type="ARBA" id="ARBA00023002"/>
    </source>
</evidence>
<dbReference type="SMART" id="SM00926">
    <property type="entry name" value="Molybdop_Fe4S4"/>
    <property type="match status" value="1"/>
</dbReference>
<keyword evidence="4" id="KW-0004">4Fe-4S</keyword>
<evidence type="ECO:0000259" key="11">
    <source>
        <dbReference type="PROSITE" id="PS51669"/>
    </source>
</evidence>
<comment type="similarity">
    <text evidence="3">Belongs to the prokaryotic molybdopterin-containing oxidoreductase family. NasA/NapA/NarB subfamily.</text>
</comment>
<comment type="cofactor">
    <cofactor evidence="1">
        <name>Mo-bis(molybdopterin guanine dinucleotide)</name>
        <dbReference type="ChEBI" id="CHEBI:60539"/>
    </cofactor>
</comment>
<evidence type="ECO:0000256" key="5">
    <source>
        <dbReference type="ARBA" id="ARBA00022505"/>
    </source>
</evidence>
<dbReference type="CDD" id="cd02754">
    <property type="entry name" value="MopB_Nitrate-R-NapA-like"/>
    <property type="match status" value="1"/>
</dbReference>
<dbReference type="InterPro" id="IPR006657">
    <property type="entry name" value="MoPterin_dinucl-bd_dom"/>
</dbReference>
<proteinExistence type="inferred from homology"/>
<evidence type="ECO:0000313" key="12">
    <source>
        <dbReference type="EMBL" id="TPH18027.1"/>
    </source>
</evidence>
<comment type="caution">
    <text evidence="12">The sequence shown here is derived from an EMBL/GenBank/DDBJ whole genome shotgun (WGS) entry which is preliminary data.</text>
</comment>
<gene>
    <name evidence="12" type="ORF">EPA86_02620</name>
</gene>
<evidence type="ECO:0000256" key="2">
    <source>
        <dbReference type="ARBA" id="ARBA00001966"/>
    </source>
</evidence>
<keyword evidence="7" id="KW-0560">Oxidoreductase</keyword>
<dbReference type="GO" id="GO:0016020">
    <property type="term" value="C:membrane"/>
    <property type="evidence" value="ECO:0007669"/>
    <property type="project" value="TreeGrafter"/>
</dbReference>
<keyword evidence="13" id="KW-1185">Reference proteome</keyword>
<dbReference type="GO" id="GO:0051539">
    <property type="term" value="F:4 iron, 4 sulfur cluster binding"/>
    <property type="evidence" value="ECO:0007669"/>
    <property type="project" value="UniProtKB-KW"/>
</dbReference>
<dbReference type="InterPro" id="IPR009010">
    <property type="entry name" value="Asp_de-COase-like_dom_sf"/>
</dbReference>
<dbReference type="InterPro" id="IPR006656">
    <property type="entry name" value="Mopterin_OxRdtase"/>
</dbReference>
<protein>
    <submittedName>
        <fullName evidence="12">Nitrate reductase</fullName>
    </submittedName>
</protein>
<evidence type="ECO:0000256" key="6">
    <source>
        <dbReference type="ARBA" id="ARBA00022723"/>
    </source>
</evidence>
<dbReference type="GO" id="GO:1990204">
    <property type="term" value="C:oxidoreductase complex"/>
    <property type="evidence" value="ECO:0007669"/>
    <property type="project" value="UniProtKB-ARBA"/>
</dbReference>
<feature type="domain" description="4Fe-4S Mo/W bis-MGD-type" evidence="11">
    <location>
        <begin position="21"/>
        <end position="77"/>
    </location>
</feature>
<dbReference type="InterPro" id="IPR050123">
    <property type="entry name" value="Prok_molybdopt-oxidoreductase"/>
</dbReference>
<dbReference type="GO" id="GO:0043546">
    <property type="term" value="F:molybdopterin cofactor binding"/>
    <property type="evidence" value="ECO:0007669"/>
    <property type="project" value="InterPro"/>
</dbReference>
<dbReference type="GO" id="GO:0016491">
    <property type="term" value="F:oxidoreductase activity"/>
    <property type="evidence" value="ECO:0007669"/>
    <property type="project" value="UniProtKB-KW"/>
</dbReference>
<dbReference type="InterPro" id="IPR006963">
    <property type="entry name" value="Mopterin_OxRdtase_4Fe-4S_dom"/>
</dbReference>
<dbReference type="Gene3D" id="2.20.25.90">
    <property type="entry name" value="ADC-like domains"/>
    <property type="match status" value="1"/>
</dbReference>
<keyword evidence="8" id="KW-0408">Iron</keyword>
<dbReference type="AlphaFoldDB" id="A0A502LD44"/>
<evidence type="ECO:0000256" key="3">
    <source>
        <dbReference type="ARBA" id="ARBA00008747"/>
    </source>
</evidence>
<keyword evidence="6" id="KW-0479">Metal-binding</keyword>
<dbReference type="Pfam" id="PF04879">
    <property type="entry name" value="Molybdop_Fe4S4"/>
    <property type="match status" value="1"/>
</dbReference>
<accession>A0A502LD44</accession>
<sequence>MQRDIMSELIIPANINQALKHNNVKTTCPYCGVGCGVTISTNEESKVVVQGDKQHPANLGNLCIKGKNLAETIDNSNRLVSPRVKGQTQTWSRALDYVASKFNETIAQHGKESVAFYVSGQLLTEDYYVANKLMKGFIGSGNIDTNSRLCMSSAVSAHKRAFGEDIVPTNYDDLIHADVVVLAGSNLAWCHPILFRRLREEKARRPELKVIVIDPRVTACVELADLHLQIKAGCDLILFNSLLNYLAQQGCIDVEKLAQSTSGLQQALDSAQADSEKLNGIGLSEQDIEQFFSLFAQHDKVVTVFSQGINQSRQGSDQGNAIINCHLASDKIGKLGSGPFSMTGQPNAMGGREVGALANTLAGHIEFEDDALCEGLAQFWQTDNLATKAGLKAIDLFDAIDQGKIKAVWIMATNPLVSLPDHDKIKGALQKCPLVVVSDCVASNDTLEYADVIFPAQTWGEKSGTVTNSERRISRQRPFLTPFGEAKADWWIISEVAKRMGFSKAFNFKSPKEIFAEHAGVSGLANLHRKSACNIEQAQNLKLSAQALLKGFDISAYQNLSEQQYQQWLPVQWPQAKQSSITLSDQRFFTEKRYFHSDAKARFIAVQTSDYGEDNATSHVLLDTNKNKEVSTKTFTLNTGRNRDQWHTQTRSGKSGTLTNRHAEPELAINPNDALKLNIEGGDLVKVENERGQLLVRAHITEQQRAHEVFIPIHWSSSNFTQGCVSQLVAPLVDKVSGQPAFKHSQVTLTAKKVNSEAMLVVKKQVTKVFAQYQVKQKIAGGYCYHIASELNTESLYKSLCDYVEEHELEQENNSSLNASEPLKQYYRKSYLHDAKMYCAVLVGRKKQDLPHGWLSQFYQQASELSAKRNVISADIERVQAKKTFCQCLNIAKEDINQAVESGKLTLADIRNKTGAGNGCGSCIGDIALMLNNQAQQVLE</sequence>
<evidence type="ECO:0000256" key="4">
    <source>
        <dbReference type="ARBA" id="ARBA00022485"/>
    </source>
</evidence>
<keyword evidence="9" id="KW-0411">Iron-sulfur</keyword>
<dbReference type="SUPFAM" id="SSF53706">
    <property type="entry name" value="Formate dehydrogenase/DMSO reductase, domains 1-3"/>
    <property type="match status" value="1"/>
</dbReference>
<dbReference type="GO" id="GO:0045333">
    <property type="term" value="P:cellular respiration"/>
    <property type="evidence" value="ECO:0007669"/>
    <property type="project" value="UniProtKB-ARBA"/>
</dbReference>
<dbReference type="PROSITE" id="PS51669">
    <property type="entry name" value="4FE4S_MOW_BIS_MGD"/>
    <property type="match status" value="1"/>
</dbReference>
<evidence type="ECO:0000256" key="10">
    <source>
        <dbReference type="ARBA" id="ARBA00023063"/>
    </source>
</evidence>
<dbReference type="CDD" id="cd02791">
    <property type="entry name" value="MopB_CT_Nitrate-R-NapA-like"/>
    <property type="match status" value="1"/>
</dbReference>
<evidence type="ECO:0000313" key="13">
    <source>
        <dbReference type="Proteomes" id="UP000315303"/>
    </source>
</evidence>
<dbReference type="PIRSF" id="PIRSF036643">
    <property type="entry name" value="FDH_alpha"/>
    <property type="match status" value="1"/>
</dbReference>
<evidence type="ECO:0000256" key="8">
    <source>
        <dbReference type="ARBA" id="ARBA00023004"/>
    </source>
</evidence>
<dbReference type="Gene3D" id="1.10.10.1100">
    <property type="entry name" value="BFD-like [2Fe-2S]-binding domain"/>
    <property type="match status" value="1"/>
</dbReference>
<reference evidence="12 13" key="1">
    <citation type="submission" date="2019-01" db="EMBL/GenBank/DDBJ databases">
        <title>Litorilituus lipolytica sp. nov., isolated from intertidal sand of the Yellow Sea in China.</title>
        <authorList>
            <person name="Liu A."/>
        </authorList>
    </citation>
    <scope>NUCLEOTIDE SEQUENCE [LARGE SCALE GENOMIC DNA]</scope>
    <source>
        <strain evidence="12 13">RZ04</strain>
    </source>
</reference>